<dbReference type="EMBL" id="FR845719">
    <property type="protein sequence ID" value="CCA56560.1"/>
    <property type="molecule type" value="Genomic_DNA"/>
</dbReference>
<dbReference type="KEGG" id="sve:SVEN_3274"/>
<organism evidence="1 2">
    <name type="scientific">Streptomyces venezuelae (strain ATCC 10712 / CBS 650.69 / DSM 40230 / JCM 4526 / NBRC 13096 / PD 04745)</name>
    <dbReference type="NCBI Taxonomy" id="953739"/>
    <lineage>
        <taxon>Bacteria</taxon>
        <taxon>Bacillati</taxon>
        <taxon>Actinomycetota</taxon>
        <taxon>Actinomycetes</taxon>
        <taxon>Kitasatosporales</taxon>
        <taxon>Streptomycetaceae</taxon>
        <taxon>Streptomyces</taxon>
    </lineage>
</organism>
<name>F2RA78_STRVP</name>
<proteinExistence type="predicted"/>
<gene>
    <name evidence="1" type="ordered locus">SVEN_3274</name>
</gene>
<dbReference type="Proteomes" id="UP000006854">
    <property type="component" value="Chromosome"/>
</dbReference>
<evidence type="ECO:0000313" key="1">
    <source>
        <dbReference type="EMBL" id="CCA56560.1"/>
    </source>
</evidence>
<dbReference type="AlphaFoldDB" id="F2RA78"/>
<sequence length="69" mass="7513">MQGQMHVHAPDLSAPVPNLCISRPALEGNFPRLPGSRRLSVIECVRAEAFGGRIRGSTGARHRKGRLEP</sequence>
<accession>F2RA78</accession>
<reference evidence="1 2" key="1">
    <citation type="journal article" date="2011" name="BMC Genomics">
        <title>Genome-wide analysis of the role of GlnR in Streptomyces venezuelae provides new insights into global nitrogen regulation in actinomycetes.</title>
        <authorList>
            <person name="Pullan S.T."/>
            <person name="Bibb M.J."/>
            <person name="Merrick M."/>
        </authorList>
    </citation>
    <scope>NUCLEOTIDE SEQUENCE [LARGE SCALE GENOMIC DNA]</scope>
    <source>
        <strain evidence="2">ATCC 10712 / CBS 650.69 / DSM 40230 / JCM 4526 / NBRC 13096 / PD 04745</strain>
    </source>
</reference>
<evidence type="ECO:0000313" key="2">
    <source>
        <dbReference type="Proteomes" id="UP000006854"/>
    </source>
</evidence>
<protein>
    <submittedName>
        <fullName evidence="1">Uncharacterized protein</fullName>
    </submittedName>
</protein>
<dbReference type="STRING" id="953739.SVEN_3274"/>
<dbReference type="HOGENOM" id="CLU_2774353_0_0_11"/>
<keyword evidence="2" id="KW-1185">Reference proteome</keyword>